<keyword evidence="2" id="KW-0732">Signal</keyword>
<reference evidence="3 4" key="1">
    <citation type="submission" date="2017-03" db="EMBL/GenBank/DDBJ databases">
        <authorList>
            <person name="Afonso C.L."/>
            <person name="Miller P.J."/>
            <person name="Scott M.A."/>
            <person name="Spackman E."/>
            <person name="Goraichik I."/>
            <person name="Dimitrov K.M."/>
            <person name="Suarez D.L."/>
            <person name="Swayne D.E."/>
        </authorList>
    </citation>
    <scope>NUCLEOTIDE SEQUENCE [LARGE SCALE GENOMIC DNA]</scope>
    <source>
        <strain evidence="3 4">CECT 7691</strain>
    </source>
</reference>
<organism evidence="3 4">
    <name type="scientific">Oceanibacterium hippocampi</name>
    <dbReference type="NCBI Taxonomy" id="745714"/>
    <lineage>
        <taxon>Bacteria</taxon>
        <taxon>Pseudomonadati</taxon>
        <taxon>Pseudomonadota</taxon>
        <taxon>Alphaproteobacteria</taxon>
        <taxon>Sneathiellales</taxon>
        <taxon>Sneathiellaceae</taxon>
        <taxon>Oceanibacterium</taxon>
    </lineage>
</organism>
<proteinExistence type="predicted"/>
<dbReference type="RefSeq" id="WP_085882592.1">
    <property type="nucleotide sequence ID" value="NZ_FWFR01000001.1"/>
</dbReference>
<feature type="signal peptide" evidence="2">
    <location>
        <begin position="1"/>
        <end position="21"/>
    </location>
</feature>
<evidence type="ECO:0000256" key="1">
    <source>
        <dbReference type="SAM" id="MobiDB-lite"/>
    </source>
</evidence>
<dbReference type="InParanoid" id="A0A1Y5S907"/>
<evidence type="ECO:0000256" key="2">
    <source>
        <dbReference type="SAM" id="SignalP"/>
    </source>
</evidence>
<evidence type="ECO:0000313" key="3">
    <source>
        <dbReference type="EMBL" id="SLN34912.1"/>
    </source>
</evidence>
<feature type="chain" id="PRO_5013051460" evidence="2">
    <location>
        <begin position="22"/>
        <end position="98"/>
    </location>
</feature>
<protein>
    <submittedName>
        <fullName evidence="3">Uncharacterized protein</fullName>
    </submittedName>
</protein>
<feature type="region of interest" description="Disordered" evidence="1">
    <location>
        <begin position="69"/>
        <end position="98"/>
    </location>
</feature>
<dbReference type="EMBL" id="FWFR01000001">
    <property type="protein sequence ID" value="SLN34912.1"/>
    <property type="molecule type" value="Genomic_DNA"/>
</dbReference>
<dbReference type="OrthoDB" id="7308154at2"/>
<dbReference type="AlphaFoldDB" id="A0A1Y5S907"/>
<keyword evidence="4" id="KW-1185">Reference proteome</keyword>
<dbReference type="Proteomes" id="UP000193200">
    <property type="component" value="Unassembled WGS sequence"/>
</dbReference>
<accession>A0A1Y5S907</accession>
<name>A0A1Y5S907_9PROT</name>
<evidence type="ECO:0000313" key="4">
    <source>
        <dbReference type="Proteomes" id="UP000193200"/>
    </source>
</evidence>
<sequence>MARLLIPTLLTASLLCGGALAQEPNKEDPSELAREGIERFMRALELFVDQIPLYGVPYVDGDGNVVIPRIDRDKADEGDDRPMPEEKKNEGKVEETRL</sequence>
<gene>
    <name evidence="3" type="ORF">OCH7691_01372</name>
</gene>